<dbReference type="Gene3D" id="3.40.50.10840">
    <property type="entry name" value="Putative sugar-binding, N-terminal domain"/>
    <property type="match status" value="1"/>
</dbReference>
<evidence type="ECO:0000259" key="7">
    <source>
        <dbReference type="Pfam" id="PF07005"/>
    </source>
</evidence>
<evidence type="ECO:0000313" key="10">
    <source>
        <dbReference type="Proteomes" id="UP001500171"/>
    </source>
</evidence>
<dbReference type="RefSeq" id="WP_345489858.1">
    <property type="nucleotide sequence ID" value="NZ_BAABHY010000001.1"/>
</dbReference>
<organism evidence="9 10">
    <name type="scientific">Orbus sasakiae</name>
    <dbReference type="NCBI Taxonomy" id="1078475"/>
    <lineage>
        <taxon>Bacteria</taxon>
        <taxon>Pseudomonadati</taxon>
        <taxon>Pseudomonadota</taxon>
        <taxon>Gammaproteobacteria</taxon>
        <taxon>Orbales</taxon>
        <taxon>Orbaceae</taxon>
        <taxon>Orbus</taxon>
    </lineage>
</organism>
<keyword evidence="5" id="KW-0067">ATP-binding</keyword>
<dbReference type="EMBL" id="BAABHY010000001">
    <property type="protein sequence ID" value="GAA5109058.1"/>
    <property type="molecule type" value="Genomic_DNA"/>
</dbReference>
<evidence type="ECO:0000256" key="2">
    <source>
        <dbReference type="ARBA" id="ARBA00022679"/>
    </source>
</evidence>
<evidence type="ECO:0000256" key="3">
    <source>
        <dbReference type="ARBA" id="ARBA00022741"/>
    </source>
</evidence>
<reference evidence="10" key="1">
    <citation type="journal article" date="2019" name="Int. J. Syst. Evol. Microbiol.">
        <title>The Global Catalogue of Microorganisms (GCM) 10K type strain sequencing project: providing services to taxonomists for standard genome sequencing and annotation.</title>
        <authorList>
            <consortium name="The Broad Institute Genomics Platform"/>
            <consortium name="The Broad Institute Genome Sequencing Center for Infectious Disease"/>
            <person name="Wu L."/>
            <person name="Ma J."/>
        </authorList>
    </citation>
    <scope>NUCLEOTIDE SEQUENCE [LARGE SCALE GENOMIC DNA]</scope>
    <source>
        <strain evidence="10">JCM 18050</strain>
    </source>
</reference>
<name>A0ABP9N3U2_9GAMM</name>
<protein>
    <submittedName>
        <fullName evidence="9">D-threonate kinase</fullName>
    </submittedName>
</protein>
<keyword evidence="6" id="KW-0119">Carbohydrate metabolism</keyword>
<evidence type="ECO:0000313" key="9">
    <source>
        <dbReference type="EMBL" id="GAA5109058.1"/>
    </source>
</evidence>
<evidence type="ECO:0000259" key="8">
    <source>
        <dbReference type="Pfam" id="PF17042"/>
    </source>
</evidence>
<dbReference type="Proteomes" id="UP001500171">
    <property type="component" value="Unassembled WGS sequence"/>
</dbReference>
<keyword evidence="10" id="KW-1185">Reference proteome</keyword>
<evidence type="ECO:0000256" key="1">
    <source>
        <dbReference type="ARBA" id="ARBA00005715"/>
    </source>
</evidence>
<dbReference type="Pfam" id="PF07005">
    <property type="entry name" value="SBD_N"/>
    <property type="match status" value="1"/>
</dbReference>
<keyword evidence="3" id="KW-0547">Nucleotide-binding</keyword>
<dbReference type="InterPro" id="IPR037051">
    <property type="entry name" value="4-carb_acid_sugar_kinase_N_sf"/>
</dbReference>
<dbReference type="GO" id="GO:0016301">
    <property type="term" value="F:kinase activity"/>
    <property type="evidence" value="ECO:0007669"/>
    <property type="project" value="UniProtKB-KW"/>
</dbReference>
<keyword evidence="2" id="KW-0808">Transferase</keyword>
<dbReference type="Gene3D" id="3.40.980.20">
    <property type="entry name" value="Four-carbon acid sugar kinase, nucleotide binding domain"/>
    <property type="match status" value="1"/>
</dbReference>
<comment type="similarity">
    <text evidence="1">Belongs to the four-carbon acid sugar kinase family.</text>
</comment>
<keyword evidence="4 9" id="KW-0418">Kinase</keyword>
<dbReference type="SUPFAM" id="SSF142764">
    <property type="entry name" value="YgbK-like"/>
    <property type="match status" value="1"/>
</dbReference>
<accession>A0ABP9N3U2</accession>
<dbReference type="InterPro" id="IPR031475">
    <property type="entry name" value="NBD_C"/>
</dbReference>
<gene>
    <name evidence="9" type="ORF">GCM10023211_11990</name>
</gene>
<evidence type="ECO:0000256" key="4">
    <source>
        <dbReference type="ARBA" id="ARBA00022777"/>
    </source>
</evidence>
<evidence type="ECO:0000256" key="5">
    <source>
        <dbReference type="ARBA" id="ARBA00022840"/>
    </source>
</evidence>
<sequence>MLNNDYSKLLIIADDFTGANDSGVQLTKKGAYVDVYFDWQTDYSTSCSDVIVVNTDTRALTPEDAKIRITQLIKANSQPRPIYKKIDSTLRGNIGSEIETLLMLTEYQIALIIPAFPDMNRTVINGICYVNNTELLQTEFATDPKTPICSSSVKECLITQTTCTVLEIGLQSIRAHTLVNQITQAANNGVKFFIIDAQTNEDLSLIMQQIRHLNFRSLLVGSAGLINYLPAHYLKNHVPYCLPDKDQHMLVIAGSMSHVTQQQIAHAIEHNEQWQVIDLLLEDIFPHFNNDKISQYCQRITDIFSKHKNAIIRTSKNTEERHHITYYCQKYQLTRKELGEYICQCLGRIVQNINAKNLFLTGGDVAIAIAKSLGAIGFHIEGEVMSGIPYGCLLGKTQKNYRIFTKAGGFGEIDIFTRSLELI</sequence>
<dbReference type="Pfam" id="PF17042">
    <property type="entry name" value="NBD_C"/>
    <property type="match status" value="1"/>
</dbReference>
<comment type="caution">
    <text evidence="9">The sequence shown here is derived from an EMBL/GenBank/DDBJ whole genome shotgun (WGS) entry which is preliminary data.</text>
</comment>
<evidence type="ECO:0000256" key="6">
    <source>
        <dbReference type="ARBA" id="ARBA00023277"/>
    </source>
</evidence>
<proteinExistence type="inferred from homology"/>
<feature type="domain" description="Four-carbon acid sugar kinase N-terminal" evidence="7">
    <location>
        <begin position="9"/>
        <end position="229"/>
    </location>
</feature>
<dbReference type="InterPro" id="IPR010737">
    <property type="entry name" value="4-carb_acid_sugar_kinase_N"/>
</dbReference>
<feature type="domain" description="Four-carbon acid sugar kinase nucleotide binding" evidence="8">
    <location>
        <begin position="250"/>
        <end position="416"/>
    </location>
</feature>
<dbReference type="InterPro" id="IPR042213">
    <property type="entry name" value="NBD_C_sf"/>
</dbReference>